<dbReference type="Proteomes" id="UP000011550">
    <property type="component" value="Unassembled WGS sequence"/>
</dbReference>
<comment type="caution">
    <text evidence="1">The sequence shown here is derived from an EMBL/GenBank/DDBJ whole genome shotgun (WGS) entry which is preliminary data.</text>
</comment>
<evidence type="ECO:0000313" key="2">
    <source>
        <dbReference type="Proteomes" id="UP000011550"/>
    </source>
</evidence>
<sequence length="85" mass="9918">MESVSIKSNNGPDYLIFITNDLEFAYATWDGNIFSKFSPINKLNEFLRVIFFDGCVFQISKNVGWEFTSQNNLQFLSRELYPFSL</sequence>
<gene>
    <name evidence="1" type="ORF">C440_15709</name>
</gene>
<proteinExistence type="predicted"/>
<name>M0I6X7_9EURY</name>
<protein>
    <submittedName>
        <fullName evidence="1">Uncharacterized protein</fullName>
    </submittedName>
</protein>
<reference evidence="1 2" key="1">
    <citation type="journal article" date="2014" name="PLoS Genet.">
        <title>Phylogenetically driven sequencing of extremely halophilic archaea reveals strategies for static and dynamic osmo-response.</title>
        <authorList>
            <person name="Becker E.A."/>
            <person name="Seitzer P.M."/>
            <person name="Tritt A."/>
            <person name="Larsen D."/>
            <person name="Krusor M."/>
            <person name="Yao A.I."/>
            <person name="Wu D."/>
            <person name="Madern D."/>
            <person name="Eisen J.A."/>
            <person name="Darling A.E."/>
            <person name="Facciotti M.T."/>
        </authorList>
    </citation>
    <scope>NUCLEOTIDE SEQUENCE [LARGE SCALE GENOMIC DNA]</scope>
    <source>
        <strain evidence="1 2">ATCC BAA-1512</strain>
    </source>
</reference>
<evidence type="ECO:0000313" key="1">
    <source>
        <dbReference type="EMBL" id="ELZ91772.1"/>
    </source>
</evidence>
<keyword evidence="2" id="KW-1185">Reference proteome</keyword>
<organism evidence="1 2">
    <name type="scientific">Haloferax mucosum ATCC BAA-1512</name>
    <dbReference type="NCBI Taxonomy" id="662479"/>
    <lineage>
        <taxon>Archaea</taxon>
        <taxon>Methanobacteriati</taxon>
        <taxon>Methanobacteriota</taxon>
        <taxon>Stenosarchaea group</taxon>
        <taxon>Halobacteria</taxon>
        <taxon>Halobacteriales</taxon>
        <taxon>Haloferacaceae</taxon>
        <taxon>Haloferax</taxon>
    </lineage>
</organism>
<accession>M0I6X7</accession>
<dbReference type="EMBL" id="AOLN01000018">
    <property type="protein sequence ID" value="ELZ91772.1"/>
    <property type="molecule type" value="Genomic_DNA"/>
</dbReference>
<dbReference type="AlphaFoldDB" id="M0I6X7"/>